<protein>
    <recommendedName>
        <fullName evidence="2">histidine kinase</fullName>
        <ecNumber evidence="2">2.7.13.3</ecNumber>
    </recommendedName>
</protein>
<keyword evidence="6" id="KW-0902">Two-component regulatory system</keyword>
<proteinExistence type="predicted"/>
<dbReference type="InterPro" id="IPR050351">
    <property type="entry name" value="BphY/WalK/GraS-like"/>
</dbReference>
<dbReference type="PRINTS" id="PR00344">
    <property type="entry name" value="BCTRLSENSOR"/>
</dbReference>
<dbReference type="SUPFAM" id="SSF55874">
    <property type="entry name" value="ATPase domain of HSP90 chaperone/DNA topoisomerase II/histidine kinase"/>
    <property type="match status" value="1"/>
</dbReference>
<accession>A0A8J6JQY7</accession>
<keyword evidence="5 8" id="KW-0418">Kinase</keyword>
<evidence type="ECO:0000313" key="9">
    <source>
        <dbReference type="Proteomes" id="UP000607645"/>
    </source>
</evidence>
<dbReference type="PANTHER" id="PTHR45453">
    <property type="entry name" value="PHOSPHATE REGULON SENSOR PROTEIN PHOR"/>
    <property type="match status" value="1"/>
</dbReference>
<evidence type="ECO:0000256" key="6">
    <source>
        <dbReference type="ARBA" id="ARBA00023012"/>
    </source>
</evidence>
<dbReference type="GO" id="GO:0000155">
    <property type="term" value="F:phosphorelay sensor kinase activity"/>
    <property type="evidence" value="ECO:0007669"/>
    <property type="project" value="TreeGrafter"/>
</dbReference>
<feature type="domain" description="Histidine kinase/HSP90-like ATPase" evidence="7">
    <location>
        <begin position="66"/>
        <end position="114"/>
    </location>
</feature>
<dbReference type="EC" id="2.7.13.3" evidence="2"/>
<dbReference type="GO" id="GO:0005886">
    <property type="term" value="C:plasma membrane"/>
    <property type="evidence" value="ECO:0007669"/>
    <property type="project" value="TreeGrafter"/>
</dbReference>
<dbReference type="InterPro" id="IPR036890">
    <property type="entry name" value="HATPase_C_sf"/>
</dbReference>
<comment type="caution">
    <text evidence="8">The sequence shown here is derived from an EMBL/GenBank/DDBJ whole genome shotgun (WGS) entry which is preliminary data.</text>
</comment>
<dbReference type="PANTHER" id="PTHR45453:SF1">
    <property type="entry name" value="PHOSPHATE REGULON SENSOR PROTEIN PHOR"/>
    <property type="match status" value="1"/>
</dbReference>
<evidence type="ECO:0000256" key="3">
    <source>
        <dbReference type="ARBA" id="ARBA00022553"/>
    </source>
</evidence>
<dbReference type="CDD" id="cd00075">
    <property type="entry name" value="HATPase"/>
    <property type="match status" value="1"/>
</dbReference>
<dbReference type="Pfam" id="PF02518">
    <property type="entry name" value="HATPase_c"/>
    <property type="match status" value="1"/>
</dbReference>
<organism evidence="8 9">
    <name type="scientific">Lawsonibacter faecis</name>
    <dbReference type="NCBI Taxonomy" id="2763052"/>
    <lineage>
        <taxon>Bacteria</taxon>
        <taxon>Bacillati</taxon>
        <taxon>Bacillota</taxon>
        <taxon>Clostridia</taxon>
        <taxon>Eubacteriales</taxon>
        <taxon>Oscillospiraceae</taxon>
        <taxon>Lawsonibacter</taxon>
    </lineage>
</organism>
<dbReference type="Proteomes" id="UP000607645">
    <property type="component" value="Unassembled WGS sequence"/>
</dbReference>
<evidence type="ECO:0000256" key="5">
    <source>
        <dbReference type="ARBA" id="ARBA00022777"/>
    </source>
</evidence>
<evidence type="ECO:0000256" key="1">
    <source>
        <dbReference type="ARBA" id="ARBA00000085"/>
    </source>
</evidence>
<evidence type="ECO:0000256" key="4">
    <source>
        <dbReference type="ARBA" id="ARBA00022679"/>
    </source>
</evidence>
<evidence type="ECO:0000313" key="8">
    <source>
        <dbReference type="EMBL" id="MBC5738645.1"/>
    </source>
</evidence>
<dbReference type="GO" id="GO:0016036">
    <property type="term" value="P:cellular response to phosphate starvation"/>
    <property type="evidence" value="ECO:0007669"/>
    <property type="project" value="TreeGrafter"/>
</dbReference>
<sequence>MPAERASPAPPAICRAWDVASQMECGGKPRSNETPTKRMVSFPEAEMADGLLTLANPEAAQADGTADALPHIFEPFYRADPSRSQQIPGFGLGLAVVRMVAARHGGAIEVTTQGGRLGIHHNLWGQSCRQLKSPLMKQPGQCPAAS</sequence>
<reference evidence="8" key="1">
    <citation type="submission" date="2020-08" db="EMBL/GenBank/DDBJ databases">
        <title>Genome public.</title>
        <authorList>
            <person name="Liu C."/>
            <person name="Sun Q."/>
        </authorList>
    </citation>
    <scope>NUCLEOTIDE SEQUENCE</scope>
    <source>
        <strain evidence="8">NSJ-52</strain>
    </source>
</reference>
<dbReference type="InterPro" id="IPR003594">
    <property type="entry name" value="HATPase_dom"/>
</dbReference>
<dbReference type="Gene3D" id="3.30.565.10">
    <property type="entry name" value="Histidine kinase-like ATPase, C-terminal domain"/>
    <property type="match status" value="1"/>
</dbReference>
<evidence type="ECO:0000259" key="7">
    <source>
        <dbReference type="Pfam" id="PF02518"/>
    </source>
</evidence>
<evidence type="ECO:0000256" key="2">
    <source>
        <dbReference type="ARBA" id="ARBA00012438"/>
    </source>
</evidence>
<dbReference type="GO" id="GO:0004721">
    <property type="term" value="F:phosphoprotein phosphatase activity"/>
    <property type="evidence" value="ECO:0007669"/>
    <property type="project" value="TreeGrafter"/>
</dbReference>
<keyword evidence="3" id="KW-0597">Phosphoprotein</keyword>
<name>A0A8J6JQY7_9FIRM</name>
<keyword evidence="9" id="KW-1185">Reference proteome</keyword>
<comment type="catalytic activity">
    <reaction evidence="1">
        <text>ATP + protein L-histidine = ADP + protein N-phospho-L-histidine.</text>
        <dbReference type="EC" id="2.7.13.3"/>
    </reaction>
</comment>
<dbReference type="AlphaFoldDB" id="A0A8J6JQY7"/>
<gene>
    <name evidence="8" type="ORF">H8S62_16660</name>
</gene>
<keyword evidence="4" id="KW-0808">Transferase</keyword>
<dbReference type="InterPro" id="IPR004358">
    <property type="entry name" value="Sig_transdc_His_kin-like_C"/>
</dbReference>
<dbReference type="EMBL" id="JACOPQ010000019">
    <property type="protein sequence ID" value="MBC5738645.1"/>
    <property type="molecule type" value="Genomic_DNA"/>
</dbReference>